<evidence type="ECO:0000313" key="2">
    <source>
        <dbReference type="Proteomes" id="UP001374584"/>
    </source>
</evidence>
<comment type="caution">
    <text evidence="1">The sequence shown here is derived from an EMBL/GenBank/DDBJ whole genome shotgun (WGS) entry which is preliminary data.</text>
</comment>
<sequence>MVSPRSQFHVIFSQLGACELIRREVWKEEKEKIETDVCRRKIKREDAVSHSHRIQRNKQRRHRSVFNNLYPNAVVQASASAPPCLNCETDATKSISVYDQSSTIFPILSQFIVSARK</sequence>
<accession>A0AAN9RHR3</accession>
<reference evidence="1 2" key="1">
    <citation type="submission" date="2024-01" db="EMBL/GenBank/DDBJ databases">
        <title>The genomes of 5 underutilized Papilionoideae crops provide insights into root nodulation and disease resistanc.</title>
        <authorList>
            <person name="Jiang F."/>
        </authorList>
    </citation>
    <scope>NUCLEOTIDE SEQUENCE [LARGE SCALE GENOMIC DNA]</scope>
    <source>
        <strain evidence="1">JINMINGXINNONG_FW02</strain>
        <tissue evidence="1">Leaves</tissue>
    </source>
</reference>
<organism evidence="1 2">
    <name type="scientific">Phaseolus coccineus</name>
    <name type="common">Scarlet runner bean</name>
    <name type="synonym">Phaseolus multiflorus</name>
    <dbReference type="NCBI Taxonomy" id="3886"/>
    <lineage>
        <taxon>Eukaryota</taxon>
        <taxon>Viridiplantae</taxon>
        <taxon>Streptophyta</taxon>
        <taxon>Embryophyta</taxon>
        <taxon>Tracheophyta</taxon>
        <taxon>Spermatophyta</taxon>
        <taxon>Magnoliopsida</taxon>
        <taxon>eudicotyledons</taxon>
        <taxon>Gunneridae</taxon>
        <taxon>Pentapetalae</taxon>
        <taxon>rosids</taxon>
        <taxon>fabids</taxon>
        <taxon>Fabales</taxon>
        <taxon>Fabaceae</taxon>
        <taxon>Papilionoideae</taxon>
        <taxon>50 kb inversion clade</taxon>
        <taxon>NPAAA clade</taxon>
        <taxon>indigoferoid/millettioid clade</taxon>
        <taxon>Phaseoleae</taxon>
        <taxon>Phaseolus</taxon>
    </lineage>
</organism>
<evidence type="ECO:0000313" key="1">
    <source>
        <dbReference type="EMBL" id="KAK7376775.1"/>
    </source>
</evidence>
<gene>
    <name evidence="1" type="ORF">VNO80_02191</name>
</gene>
<name>A0AAN9RHR3_PHACN</name>
<dbReference type="EMBL" id="JAYMYR010000002">
    <property type="protein sequence ID" value="KAK7376775.1"/>
    <property type="molecule type" value="Genomic_DNA"/>
</dbReference>
<dbReference type="Proteomes" id="UP001374584">
    <property type="component" value="Unassembled WGS sequence"/>
</dbReference>
<keyword evidence="2" id="KW-1185">Reference proteome</keyword>
<proteinExistence type="predicted"/>
<dbReference type="AlphaFoldDB" id="A0AAN9RHR3"/>
<protein>
    <submittedName>
        <fullName evidence="1">Uncharacterized protein</fullName>
    </submittedName>
</protein>